<proteinExistence type="predicted"/>
<keyword evidence="4" id="KW-1185">Reference proteome</keyword>
<dbReference type="GO" id="GO:0005829">
    <property type="term" value="C:cytosol"/>
    <property type="evidence" value="ECO:0007669"/>
    <property type="project" value="TreeGrafter"/>
</dbReference>
<dbReference type="InterPro" id="IPR010982">
    <property type="entry name" value="Lambda_DNA-bd_dom_sf"/>
</dbReference>
<sequence>MAHDDTLEQEVAVTGEPVTDRFAAKLRALRAQREWSLSRLAAATDLSKAYVSRLELGERQPSLPALVALARAYGLSVGDLVDEEPASSNITRTGSFDWNADAATPHGRLVGGSGALDADFSFDGRMLAEGSSPEEMVACAQAACAAMSLNTLLTTAGYEPRAIGTRVSVTMEVFDSSAATLQSIDIELQADVPGMSSTEFGQLAQRVARNSTIAKALAVDIHIASTLVA</sequence>
<dbReference type="SMART" id="SM00530">
    <property type="entry name" value="HTH_XRE"/>
    <property type="match status" value="1"/>
</dbReference>
<reference evidence="3" key="1">
    <citation type="submission" date="2022-08" db="EMBL/GenBank/DDBJ databases">
        <authorList>
            <person name="Deng Y."/>
            <person name="Han X.-F."/>
            <person name="Zhang Y.-Q."/>
        </authorList>
    </citation>
    <scope>NUCLEOTIDE SEQUENCE</scope>
    <source>
        <strain evidence="3">CPCC 203407</strain>
    </source>
</reference>
<name>A0AA41XHY4_9MICO</name>
<dbReference type="GO" id="GO:0003700">
    <property type="term" value="F:DNA-binding transcription factor activity"/>
    <property type="evidence" value="ECO:0007669"/>
    <property type="project" value="TreeGrafter"/>
</dbReference>
<dbReference type="AlphaFoldDB" id="A0AA41XHY4"/>
<dbReference type="SUPFAM" id="SSF47413">
    <property type="entry name" value="lambda repressor-like DNA-binding domains"/>
    <property type="match status" value="1"/>
</dbReference>
<evidence type="ECO:0000313" key="3">
    <source>
        <dbReference type="EMBL" id="MCS5726615.1"/>
    </source>
</evidence>
<dbReference type="Pfam" id="PF02566">
    <property type="entry name" value="OsmC"/>
    <property type="match status" value="1"/>
</dbReference>
<evidence type="ECO:0000256" key="1">
    <source>
        <dbReference type="ARBA" id="ARBA00023125"/>
    </source>
</evidence>
<dbReference type="Proteomes" id="UP001165587">
    <property type="component" value="Unassembled WGS sequence"/>
</dbReference>
<dbReference type="Gene3D" id="1.10.260.40">
    <property type="entry name" value="lambda repressor-like DNA-binding domains"/>
    <property type="match status" value="1"/>
</dbReference>
<protein>
    <submittedName>
        <fullName evidence="3">Helix-turn-helix domain-containing protein</fullName>
    </submittedName>
</protein>
<evidence type="ECO:0000313" key="4">
    <source>
        <dbReference type="Proteomes" id="UP001165587"/>
    </source>
</evidence>
<dbReference type="InterPro" id="IPR050807">
    <property type="entry name" value="TransReg_Diox_bact_type"/>
</dbReference>
<dbReference type="GO" id="GO:0003677">
    <property type="term" value="F:DNA binding"/>
    <property type="evidence" value="ECO:0007669"/>
    <property type="project" value="UniProtKB-KW"/>
</dbReference>
<dbReference type="Gene3D" id="3.30.300.20">
    <property type="match status" value="1"/>
</dbReference>
<evidence type="ECO:0000259" key="2">
    <source>
        <dbReference type="PROSITE" id="PS50943"/>
    </source>
</evidence>
<organism evidence="3 4">
    <name type="scientific">Herbiconiux oxytropis</name>
    <dbReference type="NCBI Taxonomy" id="2970915"/>
    <lineage>
        <taxon>Bacteria</taxon>
        <taxon>Bacillati</taxon>
        <taxon>Actinomycetota</taxon>
        <taxon>Actinomycetes</taxon>
        <taxon>Micrococcales</taxon>
        <taxon>Microbacteriaceae</taxon>
        <taxon>Herbiconiux</taxon>
    </lineage>
</organism>
<dbReference type="SUPFAM" id="SSF82784">
    <property type="entry name" value="OsmC-like"/>
    <property type="match status" value="1"/>
</dbReference>
<dbReference type="Pfam" id="PF13560">
    <property type="entry name" value="HTH_31"/>
    <property type="match status" value="1"/>
</dbReference>
<dbReference type="PROSITE" id="PS50943">
    <property type="entry name" value="HTH_CROC1"/>
    <property type="match status" value="1"/>
</dbReference>
<keyword evidence="1" id="KW-0238">DNA-binding</keyword>
<dbReference type="PANTHER" id="PTHR46797:SF1">
    <property type="entry name" value="METHYLPHOSPHONATE SYNTHASE"/>
    <property type="match status" value="1"/>
</dbReference>
<dbReference type="InterPro" id="IPR036102">
    <property type="entry name" value="OsmC/Ohrsf"/>
</dbReference>
<accession>A0AA41XHY4</accession>
<comment type="caution">
    <text evidence="3">The sequence shown here is derived from an EMBL/GenBank/DDBJ whole genome shotgun (WGS) entry which is preliminary data.</text>
</comment>
<dbReference type="RefSeq" id="WP_259529214.1">
    <property type="nucleotide sequence ID" value="NZ_JANLCK010000006.1"/>
</dbReference>
<dbReference type="InterPro" id="IPR003718">
    <property type="entry name" value="OsmC/Ohr_fam"/>
</dbReference>
<dbReference type="CDD" id="cd00093">
    <property type="entry name" value="HTH_XRE"/>
    <property type="match status" value="1"/>
</dbReference>
<dbReference type="InterPro" id="IPR015946">
    <property type="entry name" value="KH_dom-like_a/b"/>
</dbReference>
<dbReference type="EMBL" id="JANLCK010000006">
    <property type="protein sequence ID" value="MCS5726615.1"/>
    <property type="molecule type" value="Genomic_DNA"/>
</dbReference>
<gene>
    <name evidence="3" type="ORF">N1028_12005</name>
</gene>
<dbReference type="InterPro" id="IPR001387">
    <property type="entry name" value="Cro/C1-type_HTH"/>
</dbReference>
<feature type="domain" description="HTH cro/C1-type" evidence="2">
    <location>
        <begin position="26"/>
        <end position="80"/>
    </location>
</feature>
<dbReference type="PANTHER" id="PTHR46797">
    <property type="entry name" value="HTH-TYPE TRANSCRIPTIONAL REGULATOR"/>
    <property type="match status" value="1"/>
</dbReference>